<keyword evidence="2" id="KW-0812">Transmembrane</keyword>
<dbReference type="PANTHER" id="PTHR36985">
    <property type="entry name" value="TRANSLOCATION AND ASSEMBLY MODULE SUBUNIT TAMB"/>
    <property type="match status" value="1"/>
</dbReference>
<dbReference type="EMBL" id="AUZZ01006447">
    <property type="protein sequence ID" value="EQD46316.1"/>
    <property type="molecule type" value="Genomic_DNA"/>
</dbReference>
<name>T0ZDV5_9ZZZZ</name>
<evidence type="ECO:0000256" key="3">
    <source>
        <dbReference type="ARBA" id="ARBA00022989"/>
    </source>
</evidence>
<reference evidence="6" key="2">
    <citation type="journal article" date="2014" name="ISME J.">
        <title>Microbial stratification in low pH oxic and suboxic macroscopic growths along an acid mine drainage.</title>
        <authorList>
            <person name="Mendez-Garcia C."/>
            <person name="Mesa V."/>
            <person name="Sprenger R.R."/>
            <person name="Richter M."/>
            <person name="Diez M.S."/>
            <person name="Solano J."/>
            <person name="Bargiela R."/>
            <person name="Golyshina O.V."/>
            <person name="Manteca A."/>
            <person name="Ramos J.L."/>
            <person name="Gallego J.R."/>
            <person name="Llorente I."/>
            <person name="Martins Dos Santos V.A."/>
            <person name="Jensen O.N."/>
            <person name="Pelaez A.I."/>
            <person name="Sanchez J."/>
            <person name="Ferrer M."/>
        </authorList>
    </citation>
    <scope>NUCLEOTIDE SEQUENCE</scope>
</reference>
<comment type="caution">
    <text evidence="6">The sequence shown here is derived from an EMBL/GenBank/DDBJ whole genome shotgun (WGS) entry which is preliminary data.</text>
</comment>
<accession>T0ZDV5</accession>
<evidence type="ECO:0000256" key="1">
    <source>
        <dbReference type="ARBA" id="ARBA00004167"/>
    </source>
</evidence>
<feature type="domain" description="Translocation and assembly module TamB C-terminal" evidence="5">
    <location>
        <begin position="139"/>
        <end position="288"/>
    </location>
</feature>
<dbReference type="GO" id="GO:0009306">
    <property type="term" value="P:protein secretion"/>
    <property type="evidence" value="ECO:0007669"/>
    <property type="project" value="InterPro"/>
</dbReference>
<dbReference type="GO" id="GO:0005886">
    <property type="term" value="C:plasma membrane"/>
    <property type="evidence" value="ECO:0007669"/>
    <property type="project" value="InterPro"/>
</dbReference>
<dbReference type="PANTHER" id="PTHR36985:SF1">
    <property type="entry name" value="TRANSLOCATION AND ASSEMBLY MODULE SUBUNIT TAMB"/>
    <property type="match status" value="1"/>
</dbReference>
<evidence type="ECO:0000256" key="4">
    <source>
        <dbReference type="ARBA" id="ARBA00023136"/>
    </source>
</evidence>
<keyword evidence="4" id="KW-0472">Membrane</keyword>
<feature type="non-terminal residue" evidence="6">
    <location>
        <position position="291"/>
    </location>
</feature>
<dbReference type="AlphaFoldDB" id="T0ZDV5"/>
<dbReference type="GO" id="GO:0097347">
    <property type="term" value="C:TAM protein secretion complex"/>
    <property type="evidence" value="ECO:0007669"/>
    <property type="project" value="TreeGrafter"/>
</dbReference>
<evidence type="ECO:0000259" key="5">
    <source>
        <dbReference type="Pfam" id="PF04357"/>
    </source>
</evidence>
<reference evidence="6" key="1">
    <citation type="submission" date="2013-08" db="EMBL/GenBank/DDBJ databases">
        <authorList>
            <person name="Mendez C."/>
            <person name="Richter M."/>
            <person name="Ferrer M."/>
            <person name="Sanchez J."/>
        </authorList>
    </citation>
    <scope>NUCLEOTIDE SEQUENCE</scope>
</reference>
<protein>
    <submittedName>
        <fullName evidence="6">Protein containing DUF490</fullName>
    </submittedName>
</protein>
<sequence length="291" mass="30282">AGLRFAGSQTQGLPAVNLRGRARLRAGMATVSARLAAGPTSRLLLSGRTSLSRSGHLALKLTGRMDVALVNAILEARGERAAGTLTVDARVTGRVQAPRIRGVVTLANGDLRDYAAGVHVGDINARLVGDRGVLRISSLTARAGPGHLSATGTIGILQPRMPIDVVLIAHRIQPITNDILTANLGADIHVRGTLRDRLQITGTIELHHAAISIPNALPPNVATLDVIRPGQAARPLRAAHRLVIGLGLTLDAPQSIFVQGRGLDAQLGGKLEITGTSTHPVVSGGFAIDPR</sequence>
<comment type="subcellular location">
    <subcellularLocation>
        <location evidence="1">Membrane</location>
        <topology evidence="1">Single-pass membrane protein</topology>
    </subcellularLocation>
</comment>
<organism evidence="6">
    <name type="scientific">mine drainage metagenome</name>
    <dbReference type="NCBI Taxonomy" id="410659"/>
    <lineage>
        <taxon>unclassified sequences</taxon>
        <taxon>metagenomes</taxon>
        <taxon>ecological metagenomes</taxon>
    </lineage>
</organism>
<evidence type="ECO:0000313" key="6">
    <source>
        <dbReference type="EMBL" id="EQD46316.1"/>
    </source>
</evidence>
<gene>
    <name evidence="6" type="ORF">B2A_08934</name>
</gene>
<proteinExistence type="predicted"/>
<dbReference type="InterPro" id="IPR007452">
    <property type="entry name" value="TamB_C"/>
</dbReference>
<keyword evidence="3" id="KW-1133">Transmembrane helix</keyword>
<feature type="non-terminal residue" evidence="6">
    <location>
        <position position="1"/>
    </location>
</feature>
<evidence type="ECO:0000256" key="2">
    <source>
        <dbReference type="ARBA" id="ARBA00022692"/>
    </source>
</evidence>
<dbReference type="Pfam" id="PF04357">
    <property type="entry name" value="TamB"/>
    <property type="match status" value="1"/>
</dbReference>